<sequence>MDITNHNKYKSHGSGEIDKSKFGNLGNNVIFEAGVLVFHPDNIQIAENVYIGHNTILKGYYKNEMIIGQNTWIGQNCFFHSAGGIEIGAAVGIGPMVKILTSAHKETDINKPVLFEPLNFKKVILKDGCDIGVGSVILPGVTIGEGTIIGAGAVVTEDIPDYAVAVGSPAKVIRKRQ</sequence>
<dbReference type="PROSITE" id="PS00101">
    <property type="entry name" value="HEXAPEP_TRANSFERASES"/>
    <property type="match status" value="1"/>
</dbReference>
<dbReference type="InterPro" id="IPR051159">
    <property type="entry name" value="Hexapeptide_acetyltransf"/>
</dbReference>
<name>A0A0S2I0F4_9BACT</name>
<keyword evidence="1 4" id="KW-0808">Transferase</keyword>
<evidence type="ECO:0000313" key="5">
    <source>
        <dbReference type="Proteomes" id="UP000064893"/>
    </source>
</evidence>
<dbReference type="EMBL" id="CP013118">
    <property type="protein sequence ID" value="ALO15761.1"/>
    <property type="molecule type" value="Genomic_DNA"/>
</dbReference>
<keyword evidence="5" id="KW-1185">Reference proteome</keyword>
<evidence type="ECO:0000256" key="2">
    <source>
        <dbReference type="ARBA" id="ARBA00022737"/>
    </source>
</evidence>
<dbReference type="InterPro" id="IPR018357">
    <property type="entry name" value="Hexapep_transf_CS"/>
</dbReference>
<keyword evidence="2" id="KW-0677">Repeat</keyword>
<dbReference type="InterPro" id="IPR001451">
    <property type="entry name" value="Hexapep"/>
</dbReference>
<dbReference type="OrthoDB" id="9812571at2"/>
<protein>
    <submittedName>
        <fullName evidence="4">Acetyltransferase</fullName>
        <ecNumber evidence="4">2.3.1.-</ecNumber>
    </submittedName>
</protein>
<accession>A0A0S2I0F4</accession>
<dbReference type="PANTHER" id="PTHR23416:SF78">
    <property type="entry name" value="LIPOPOLYSACCHARIDE BIOSYNTHESIS O-ACETYL TRANSFERASE WBBJ-RELATED"/>
    <property type="match status" value="1"/>
</dbReference>
<organism evidence="4 5">
    <name type="scientific">Salinivirga cyanobacteriivorans</name>
    <dbReference type="NCBI Taxonomy" id="1307839"/>
    <lineage>
        <taxon>Bacteria</taxon>
        <taxon>Pseudomonadati</taxon>
        <taxon>Bacteroidota</taxon>
        <taxon>Bacteroidia</taxon>
        <taxon>Bacteroidales</taxon>
        <taxon>Salinivirgaceae</taxon>
        <taxon>Salinivirga</taxon>
    </lineage>
</organism>
<dbReference type="PANTHER" id="PTHR23416">
    <property type="entry name" value="SIALIC ACID SYNTHASE-RELATED"/>
    <property type="match status" value="1"/>
</dbReference>
<dbReference type="CDD" id="cd04647">
    <property type="entry name" value="LbH_MAT_like"/>
    <property type="match status" value="1"/>
</dbReference>
<dbReference type="SUPFAM" id="SSF51161">
    <property type="entry name" value="Trimeric LpxA-like enzymes"/>
    <property type="match status" value="1"/>
</dbReference>
<evidence type="ECO:0000256" key="3">
    <source>
        <dbReference type="ARBA" id="ARBA00023315"/>
    </source>
</evidence>
<evidence type="ECO:0000256" key="1">
    <source>
        <dbReference type="ARBA" id="ARBA00022679"/>
    </source>
</evidence>
<dbReference type="RefSeq" id="WP_057953193.1">
    <property type="nucleotide sequence ID" value="NZ_CP013118.1"/>
</dbReference>
<proteinExistence type="predicted"/>
<dbReference type="Gene3D" id="2.160.10.10">
    <property type="entry name" value="Hexapeptide repeat proteins"/>
    <property type="match status" value="1"/>
</dbReference>
<dbReference type="GO" id="GO:0016746">
    <property type="term" value="F:acyltransferase activity"/>
    <property type="evidence" value="ECO:0007669"/>
    <property type="project" value="UniProtKB-KW"/>
</dbReference>
<evidence type="ECO:0000313" key="4">
    <source>
        <dbReference type="EMBL" id="ALO15761.1"/>
    </source>
</evidence>
<dbReference type="InterPro" id="IPR011004">
    <property type="entry name" value="Trimer_LpxA-like_sf"/>
</dbReference>
<gene>
    <name evidence="4" type="ORF">L21SP5_02128</name>
</gene>
<dbReference type="STRING" id="1307839.L21SP5_02128"/>
<dbReference type="Proteomes" id="UP000064893">
    <property type="component" value="Chromosome"/>
</dbReference>
<dbReference type="EC" id="2.3.1.-" evidence="4"/>
<keyword evidence="3 4" id="KW-0012">Acyltransferase</keyword>
<dbReference type="Pfam" id="PF00132">
    <property type="entry name" value="Hexapep"/>
    <property type="match status" value="1"/>
</dbReference>
<dbReference type="AlphaFoldDB" id="A0A0S2I0F4"/>
<reference evidence="4 5" key="1">
    <citation type="submission" date="2015-11" db="EMBL/GenBank/DDBJ databases">
        <title>Description and complete genome sequence of a novel strain predominating in hypersaline microbial mats and representing a new family of the Bacteriodetes phylum.</title>
        <authorList>
            <person name="Spring S."/>
            <person name="Bunk B."/>
            <person name="Sproer C."/>
            <person name="Klenk H.-P."/>
        </authorList>
    </citation>
    <scope>NUCLEOTIDE SEQUENCE [LARGE SCALE GENOMIC DNA]</scope>
    <source>
        <strain evidence="4 5">L21-Spi-D4</strain>
    </source>
</reference>
<dbReference type="KEGG" id="blq:L21SP5_02128"/>